<reference evidence="1" key="1">
    <citation type="journal article" date="2020" name="Stud. Mycol.">
        <title>101 Dothideomycetes genomes: a test case for predicting lifestyles and emergence of pathogens.</title>
        <authorList>
            <person name="Haridas S."/>
            <person name="Albert R."/>
            <person name="Binder M."/>
            <person name="Bloem J."/>
            <person name="Labutti K."/>
            <person name="Salamov A."/>
            <person name="Andreopoulos B."/>
            <person name="Baker S."/>
            <person name="Barry K."/>
            <person name="Bills G."/>
            <person name="Bluhm B."/>
            <person name="Cannon C."/>
            <person name="Castanera R."/>
            <person name="Culley D."/>
            <person name="Daum C."/>
            <person name="Ezra D."/>
            <person name="Gonzalez J."/>
            <person name="Henrissat B."/>
            <person name="Kuo A."/>
            <person name="Liang C."/>
            <person name="Lipzen A."/>
            <person name="Lutzoni F."/>
            <person name="Magnuson J."/>
            <person name="Mondo S."/>
            <person name="Nolan M."/>
            <person name="Ohm R."/>
            <person name="Pangilinan J."/>
            <person name="Park H.-J."/>
            <person name="Ramirez L."/>
            <person name="Alfaro M."/>
            <person name="Sun H."/>
            <person name="Tritt A."/>
            <person name="Yoshinaga Y."/>
            <person name="Zwiers L.-H."/>
            <person name="Turgeon B."/>
            <person name="Goodwin S."/>
            <person name="Spatafora J."/>
            <person name="Crous P."/>
            <person name="Grigoriev I."/>
        </authorList>
    </citation>
    <scope>NUCLEOTIDE SEQUENCE</scope>
    <source>
        <strain evidence="1">CBS 133067</strain>
    </source>
</reference>
<gene>
    <name evidence="1" type="ORF">NA57DRAFT_61404</name>
</gene>
<keyword evidence="2" id="KW-1185">Reference proteome</keyword>
<dbReference type="Proteomes" id="UP000799772">
    <property type="component" value="Unassembled WGS sequence"/>
</dbReference>
<dbReference type="EMBL" id="ML978137">
    <property type="protein sequence ID" value="KAF2093701.1"/>
    <property type="molecule type" value="Genomic_DNA"/>
</dbReference>
<organism evidence="1 2">
    <name type="scientific">Rhizodiscina lignyota</name>
    <dbReference type="NCBI Taxonomy" id="1504668"/>
    <lineage>
        <taxon>Eukaryota</taxon>
        <taxon>Fungi</taxon>
        <taxon>Dikarya</taxon>
        <taxon>Ascomycota</taxon>
        <taxon>Pezizomycotina</taxon>
        <taxon>Dothideomycetes</taxon>
        <taxon>Pleosporomycetidae</taxon>
        <taxon>Aulographales</taxon>
        <taxon>Rhizodiscinaceae</taxon>
        <taxon>Rhizodiscina</taxon>
    </lineage>
</organism>
<protein>
    <submittedName>
        <fullName evidence="1">Uncharacterized protein</fullName>
    </submittedName>
</protein>
<evidence type="ECO:0000313" key="2">
    <source>
        <dbReference type="Proteomes" id="UP000799772"/>
    </source>
</evidence>
<comment type="caution">
    <text evidence="1">The sequence shown here is derived from an EMBL/GenBank/DDBJ whole genome shotgun (WGS) entry which is preliminary data.</text>
</comment>
<proteinExistence type="predicted"/>
<name>A0A9P4M0K2_9PEZI</name>
<dbReference type="AlphaFoldDB" id="A0A9P4M0K2"/>
<accession>A0A9P4M0K2</accession>
<sequence length="223" mass="25937">MATPTPNPAAFPFLKLPGELRNMVYGFVIPDVLEVEEAEMEDVFQLLHVNRQLRYETIAAFVTLGTTFSILCKDVPGFFDLIGRRGRESIVSLRLRDFVWIPEWEGPRGIGRFTDVRYESHYATRLVFDAFDRHRFPTKKFKHLVIEVRQFFKKLGHPNYKPMDACLVNENHPQNLTRFGRVDTFSFKWAPADLANSNITDAIAFADAFYKKAMIKNGKRRTW</sequence>
<evidence type="ECO:0000313" key="1">
    <source>
        <dbReference type="EMBL" id="KAF2093701.1"/>
    </source>
</evidence>